<proteinExistence type="inferred from homology"/>
<sequence length="328" mass="34333">MEHGIVGVDVGGTNTVIGIFDSSLTLLEKVSIQTLKPNLSQKTSNPAEFFDQLSGEVMSLKDKAGLEHLLCVGIGVPGKVNPGEGTAIHAVNLGYDNVPFADEMTKRLGVPVFIDNDVRNYTRGEAIAGSAKGFQNVICVTLGTGMAAGVMIERNIICGSNFFAGEIGHDIVPGEHSACNCGKRGCLETVASASGISRLATEAVRLGKETIMSEFEGPIQSKTVYSAALKGDKIALEIFQYVGQTLASKLVTASLLLNPEIIVIGGGAAAAGSYLLNPIKEVFLEQLGPMQPLITVGSLGDSAGLYGSADLANSKYQKSKSVKERTIL</sequence>
<evidence type="ECO:0000313" key="3">
    <source>
        <dbReference type="Proteomes" id="UP000234950"/>
    </source>
</evidence>
<name>A0A2N5HIK2_9BACI</name>
<evidence type="ECO:0000256" key="1">
    <source>
        <dbReference type="ARBA" id="ARBA00006479"/>
    </source>
</evidence>
<dbReference type="EMBL" id="PGVE01000041">
    <property type="protein sequence ID" value="PLS05351.1"/>
    <property type="molecule type" value="Genomic_DNA"/>
</dbReference>
<dbReference type="RefSeq" id="WP_101647791.1">
    <property type="nucleotide sequence ID" value="NZ_PGVE01000041.1"/>
</dbReference>
<dbReference type="PANTHER" id="PTHR18964:SF149">
    <property type="entry name" value="BIFUNCTIONAL UDP-N-ACETYLGLUCOSAMINE 2-EPIMERASE_N-ACETYLMANNOSAMINE KINASE"/>
    <property type="match status" value="1"/>
</dbReference>
<gene>
    <name evidence="2" type="ORF">CVD27_10145</name>
</gene>
<dbReference type="InterPro" id="IPR043129">
    <property type="entry name" value="ATPase_NBD"/>
</dbReference>
<dbReference type="InterPro" id="IPR000600">
    <property type="entry name" value="ROK"/>
</dbReference>
<dbReference type="Gene3D" id="3.30.420.40">
    <property type="match status" value="2"/>
</dbReference>
<dbReference type="AlphaFoldDB" id="A0A2N5HIK2"/>
<protein>
    <submittedName>
        <fullName evidence="2">ROK family protein</fullName>
    </submittedName>
</protein>
<comment type="caution">
    <text evidence="2">The sequence shown here is derived from an EMBL/GenBank/DDBJ whole genome shotgun (WGS) entry which is preliminary data.</text>
</comment>
<reference evidence="2 3" key="1">
    <citation type="submission" date="2017-11" db="EMBL/GenBank/DDBJ databases">
        <title>Comparitive Functional Genomics of Dry Heat Resistant strains isolated from the Viking Spacecraft.</title>
        <authorList>
            <person name="Seuylemezian A."/>
            <person name="Cooper K."/>
            <person name="Vaishampayan P."/>
        </authorList>
    </citation>
    <scope>NUCLEOTIDE SEQUENCE [LARGE SCALE GENOMIC DNA]</scope>
    <source>
        <strain evidence="2 3">V32-6</strain>
    </source>
</reference>
<keyword evidence="3" id="KW-1185">Reference proteome</keyword>
<dbReference type="PANTHER" id="PTHR18964">
    <property type="entry name" value="ROK (REPRESSOR, ORF, KINASE) FAMILY"/>
    <property type="match status" value="1"/>
</dbReference>
<accession>A0A2N5HIK2</accession>
<organism evidence="2 3">
    <name type="scientific">Neobacillus cucumis</name>
    <dbReference type="NCBI Taxonomy" id="1740721"/>
    <lineage>
        <taxon>Bacteria</taxon>
        <taxon>Bacillati</taxon>
        <taxon>Bacillota</taxon>
        <taxon>Bacilli</taxon>
        <taxon>Bacillales</taxon>
        <taxon>Bacillaceae</taxon>
        <taxon>Neobacillus</taxon>
    </lineage>
</organism>
<comment type="similarity">
    <text evidence="1">Belongs to the ROK (NagC/XylR) family.</text>
</comment>
<dbReference type="Pfam" id="PF00480">
    <property type="entry name" value="ROK"/>
    <property type="match status" value="1"/>
</dbReference>
<dbReference type="SUPFAM" id="SSF53067">
    <property type="entry name" value="Actin-like ATPase domain"/>
    <property type="match status" value="1"/>
</dbReference>
<dbReference type="Proteomes" id="UP000234950">
    <property type="component" value="Unassembled WGS sequence"/>
</dbReference>
<dbReference type="OrthoDB" id="9810372at2"/>
<evidence type="ECO:0000313" key="2">
    <source>
        <dbReference type="EMBL" id="PLS05351.1"/>
    </source>
</evidence>